<name>A0AAW5ILP8_9BACT</name>
<protein>
    <submittedName>
        <fullName evidence="2">Type II toxin-antitoxin system RelE/ParE family toxin</fullName>
    </submittedName>
</protein>
<proteinExistence type="predicted"/>
<reference evidence="2" key="1">
    <citation type="submission" date="2022-07" db="EMBL/GenBank/DDBJ databases">
        <title>Prevotella copri.</title>
        <authorList>
            <person name="Yang C."/>
        </authorList>
    </citation>
    <scope>NUCLEOTIDE SEQUENCE</scope>
    <source>
        <strain evidence="2">HF2107</strain>
    </source>
</reference>
<dbReference type="InterPro" id="IPR007712">
    <property type="entry name" value="RelE/ParE_toxin"/>
</dbReference>
<sequence length="111" mass="13112">MELRWLPFASEQLRADMQYVVDNFGEITAKKSLRRILDKVNELRKNPDIGIWDKKFSSDGIKVRHLNIGPNMVFYLIDRYEVVVIAVMHCKQSSYVINRAIRYALKNFFES</sequence>
<accession>A0AAW5ILP8</accession>
<organism evidence="2 3">
    <name type="scientific">Segatella copri</name>
    <dbReference type="NCBI Taxonomy" id="165179"/>
    <lineage>
        <taxon>Bacteria</taxon>
        <taxon>Pseudomonadati</taxon>
        <taxon>Bacteroidota</taxon>
        <taxon>Bacteroidia</taxon>
        <taxon>Bacteroidales</taxon>
        <taxon>Prevotellaceae</taxon>
        <taxon>Segatella</taxon>
    </lineage>
</organism>
<dbReference type="Gene3D" id="3.30.2310.20">
    <property type="entry name" value="RelE-like"/>
    <property type="match status" value="1"/>
</dbReference>
<dbReference type="EMBL" id="JANDWZ010000035">
    <property type="protein sequence ID" value="MCP9565429.1"/>
    <property type="molecule type" value="Genomic_DNA"/>
</dbReference>
<dbReference type="RefSeq" id="WP_119249991.1">
    <property type="nucleotide sequence ID" value="NZ_JANDWY010000032.1"/>
</dbReference>
<comment type="caution">
    <text evidence="2">The sequence shown here is derived from an EMBL/GenBank/DDBJ whole genome shotgun (WGS) entry which is preliminary data.</text>
</comment>
<keyword evidence="1" id="KW-1277">Toxin-antitoxin system</keyword>
<gene>
    <name evidence="2" type="ORF">NNC64_12880</name>
</gene>
<dbReference type="Pfam" id="PF05016">
    <property type="entry name" value="ParE_toxin"/>
    <property type="match status" value="1"/>
</dbReference>
<evidence type="ECO:0000313" key="3">
    <source>
        <dbReference type="Proteomes" id="UP001205531"/>
    </source>
</evidence>
<dbReference type="AlphaFoldDB" id="A0AAW5ILP8"/>
<evidence type="ECO:0000313" key="2">
    <source>
        <dbReference type="EMBL" id="MCP9565429.1"/>
    </source>
</evidence>
<dbReference type="InterPro" id="IPR035093">
    <property type="entry name" value="RelE/ParE_toxin_dom_sf"/>
</dbReference>
<evidence type="ECO:0000256" key="1">
    <source>
        <dbReference type="ARBA" id="ARBA00022649"/>
    </source>
</evidence>
<dbReference type="Proteomes" id="UP001205531">
    <property type="component" value="Unassembled WGS sequence"/>
</dbReference>